<proteinExistence type="predicted"/>
<comment type="caution">
    <text evidence="4">The sequence shown here is derived from an EMBL/GenBank/DDBJ whole genome shotgun (WGS) entry which is preliminary data.</text>
</comment>
<keyword evidence="2 4" id="KW-0067">ATP-binding</keyword>
<dbReference type="Proteomes" id="UP001589645">
    <property type="component" value="Unassembled WGS sequence"/>
</dbReference>
<evidence type="ECO:0000313" key="5">
    <source>
        <dbReference type="Proteomes" id="UP001589645"/>
    </source>
</evidence>
<dbReference type="GO" id="GO:0005524">
    <property type="term" value="F:ATP binding"/>
    <property type="evidence" value="ECO:0007669"/>
    <property type="project" value="UniProtKB-KW"/>
</dbReference>
<evidence type="ECO:0000259" key="3">
    <source>
        <dbReference type="PROSITE" id="PS50893"/>
    </source>
</evidence>
<dbReference type="Pfam" id="PF00005">
    <property type="entry name" value="ABC_tran"/>
    <property type="match status" value="1"/>
</dbReference>
<gene>
    <name evidence="4" type="ORF">ACFFUV_10760</name>
</gene>
<dbReference type="SMART" id="SM00382">
    <property type="entry name" value="AAA"/>
    <property type="match status" value="1"/>
</dbReference>
<reference evidence="4 5" key="1">
    <citation type="submission" date="2024-09" db="EMBL/GenBank/DDBJ databases">
        <authorList>
            <person name="Sun Q."/>
            <person name="Mori K."/>
        </authorList>
    </citation>
    <scope>NUCLEOTIDE SEQUENCE [LARGE SCALE GENOMIC DNA]</scope>
    <source>
        <strain evidence="4 5">CECT 8064</strain>
    </source>
</reference>
<sequence length="290" mass="32063">MMPVVRVQHLSKNYSGRQSGQGEALNDISFQLESGQVLGLLGHNGAGKSTLIKSLLGAQRYQGEIEINGYEPLSQRAQLMKGVACISDVSVLPDWMRVEQLLEYIAGVHPKFDSLQAQQFLAKTDITLASKVGRLSKGMKVQLHLAVVIATDVNVLILDEPTLGLDLVYRDTFYRHLLQWLEEGERTLIVASHEVQEIEHLLTDVLILKQGNAVWQSAVDDIQHSLFVLDASDEHKAELLACQPLYVEQGLGSSKWLLKRSYLEQVSSLGRVLPAGLTELFLALQKGAVS</sequence>
<evidence type="ECO:0000313" key="4">
    <source>
        <dbReference type="EMBL" id="MFB9135441.1"/>
    </source>
</evidence>
<dbReference type="PANTHER" id="PTHR43158:SF1">
    <property type="entry name" value="ABC TRANSPORTER, ATP-BINDING PROTEIN"/>
    <property type="match status" value="1"/>
</dbReference>
<name>A0ABV5HPG5_9VIBR</name>
<evidence type="ECO:0000256" key="2">
    <source>
        <dbReference type="ARBA" id="ARBA00022840"/>
    </source>
</evidence>
<evidence type="ECO:0000256" key="1">
    <source>
        <dbReference type="ARBA" id="ARBA00022741"/>
    </source>
</evidence>
<organism evidence="4 5">
    <name type="scientific">Vibrio olivae</name>
    <dbReference type="NCBI Taxonomy" id="1243002"/>
    <lineage>
        <taxon>Bacteria</taxon>
        <taxon>Pseudomonadati</taxon>
        <taxon>Pseudomonadota</taxon>
        <taxon>Gammaproteobacteria</taxon>
        <taxon>Vibrionales</taxon>
        <taxon>Vibrionaceae</taxon>
        <taxon>Vibrio</taxon>
    </lineage>
</organism>
<dbReference type="InterPro" id="IPR027417">
    <property type="entry name" value="P-loop_NTPase"/>
</dbReference>
<dbReference type="CDD" id="cd03230">
    <property type="entry name" value="ABC_DR_subfamily_A"/>
    <property type="match status" value="1"/>
</dbReference>
<feature type="domain" description="ABC transporter" evidence="3">
    <location>
        <begin position="5"/>
        <end position="235"/>
    </location>
</feature>
<dbReference type="PROSITE" id="PS50893">
    <property type="entry name" value="ABC_TRANSPORTER_2"/>
    <property type="match status" value="1"/>
</dbReference>
<dbReference type="InterPro" id="IPR003439">
    <property type="entry name" value="ABC_transporter-like_ATP-bd"/>
</dbReference>
<dbReference type="SUPFAM" id="SSF52540">
    <property type="entry name" value="P-loop containing nucleoside triphosphate hydrolases"/>
    <property type="match status" value="1"/>
</dbReference>
<keyword evidence="1" id="KW-0547">Nucleotide-binding</keyword>
<dbReference type="Gene3D" id="3.40.50.300">
    <property type="entry name" value="P-loop containing nucleotide triphosphate hydrolases"/>
    <property type="match status" value="1"/>
</dbReference>
<dbReference type="PANTHER" id="PTHR43158">
    <property type="entry name" value="SKFA PEPTIDE EXPORT ATP-BINDING PROTEIN SKFE"/>
    <property type="match status" value="1"/>
</dbReference>
<accession>A0ABV5HPG5</accession>
<keyword evidence="5" id="KW-1185">Reference proteome</keyword>
<dbReference type="EMBL" id="JBHMEP010000002">
    <property type="protein sequence ID" value="MFB9135441.1"/>
    <property type="molecule type" value="Genomic_DNA"/>
</dbReference>
<protein>
    <submittedName>
        <fullName evidence="4">ABC transporter ATP-binding protein</fullName>
    </submittedName>
</protein>
<dbReference type="RefSeq" id="WP_390192315.1">
    <property type="nucleotide sequence ID" value="NZ_JBHMEP010000002.1"/>
</dbReference>
<dbReference type="InterPro" id="IPR003593">
    <property type="entry name" value="AAA+_ATPase"/>
</dbReference>